<organism evidence="2 3">
    <name type="scientific">Haemophilus parainfluenzae</name>
    <dbReference type="NCBI Taxonomy" id="729"/>
    <lineage>
        <taxon>Bacteria</taxon>
        <taxon>Pseudomonadati</taxon>
        <taxon>Pseudomonadota</taxon>
        <taxon>Gammaproteobacteria</taxon>
        <taxon>Pasteurellales</taxon>
        <taxon>Pasteurellaceae</taxon>
        <taxon>Haemophilus</taxon>
    </lineage>
</organism>
<proteinExistence type="predicted"/>
<evidence type="ECO:0000256" key="1">
    <source>
        <dbReference type="SAM" id="SignalP"/>
    </source>
</evidence>
<comment type="caution">
    <text evidence="2">The sequence shown here is derived from an EMBL/GenBank/DDBJ whole genome shotgun (WGS) entry which is preliminary data.</text>
</comment>
<feature type="chain" id="PRO_5044266711" evidence="1">
    <location>
        <begin position="24"/>
        <end position="98"/>
    </location>
</feature>
<dbReference type="AlphaFoldDB" id="A0AB36EI37"/>
<evidence type="ECO:0000313" key="2">
    <source>
        <dbReference type="EMBL" id="OBY53540.1"/>
    </source>
</evidence>
<name>A0AB36EI37_HAEPA</name>
<feature type="signal peptide" evidence="1">
    <location>
        <begin position="1"/>
        <end position="23"/>
    </location>
</feature>
<evidence type="ECO:0000313" key="3">
    <source>
        <dbReference type="Proteomes" id="UP000092740"/>
    </source>
</evidence>
<dbReference type="EMBL" id="MAQD01000001">
    <property type="protein sequence ID" value="OBY53540.1"/>
    <property type="molecule type" value="Genomic_DNA"/>
</dbReference>
<protein>
    <submittedName>
        <fullName evidence="2">Uncharacterized protein</fullName>
    </submittedName>
</protein>
<dbReference type="GeneID" id="93297333"/>
<dbReference type="Proteomes" id="UP000092740">
    <property type="component" value="Unassembled WGS sequence"/>
</dbReference>
<reference evidence="2 3" key="1">
    <citation type="submission" date="2016-06" db="EMBL/GenBank/DDBJ databases">
        <title>Simultaneous identification of Haemophilus influenzae and Haemophilus haemolyticus using TaqMan real-time PCR.</title>
        <authorList>
            <person name="Price E.P."/>
            <person name="Sarovich D.S."/>
            <person name="Harris T."/>
            <person name="Spargo J.C."/>
            <person name="Nosworthy E."/>
            <person name="Beissbarth J."/>
            <person name="Smith-Vaughan H.C."/>
        </authorList>
    </citation>
    <scope>NUCLEOTIDE SEQUENCE [LARGE SCALE GENOMIC DNA]</scope>
    <source>
        <strain evidence="2 3">ATCC 9796</strain>
    </source>
</reference>
<sequence length="98" mass="9611">MKNLVKISAAAIFAASLALSTNAAIKIGGNNTQTTNIQGAVANTAVGGSKAIQNISSNHGKVTIGGNNTQTTNIQGAVANTAVGGSKAIQNLSSNSSE</sequence>
<dbReference type="RefSeq" id="WP_005695713.1">
    <property type="nucleotide sequence ID" value="NZ_CP031477.1"/>
</dbReference>
<accession>A0AB36EI37</accession>
<gene>
    <name evidence="2" type="ORF">BBB48_02010</name>
</gene>
<keyword evidence="1" id="KW-0732">Signal</keyword>